<reference evidence="2 3" key="1">
    <citation type="submission" date="2016-01" db="EMBL/GenBank/DDBJ databases">
        <title>High potential of lignocellulose degradation of a new Verrucomicrobia species.</title>
        <authorList>
            <person name="Wang Y."/>
            <person name="Shi Y."/>
            <person name="Qiu Z."/>
            <person name="Liu S."/>
            <person name="Yang H."/>
        </authorList>
    </citation>
    <scope>NUCLEOTIDE SEQUENCE [LARGE SCALE GENOMIC DNA]</scope>
    <source>
        <strain evidence="2 3">TSB47</strain>
    </source>
</reference>
<accession>A0A178IKF8</accession>
<dbReference type="Pfam" id="PF13649">
    <property type="entry name" value="Methyltransf_25"/>
    <property type="match status" value="1"/>
</dbReference>
<feature type="domain" description="Methyltransferase" evidence="1">
    <location>
        <begin position="60"/>
        <end position="153"/>
    </location>
</feature>
<name>A0A178IKF8_9BACT</name>
<proteinExistence type="predicted"/>
<sequence length="274" mass="29549">MPAITNAPSAAQPGSASRSLENLPGHWVLARMGKRVLRPGGMGLTRRLLAALDIGPADDVVEFAPGLGATARLALAKKPASYTAVERDGAAAETVRRLLAGGVQRCIVGNAEATGLPAARASVVYGEAMLTMHAPAQKAAIAREAFRVLRPGGRYGIHEIALTPDTVDEATKRDILQSLSHSIRVGARPQTLAEWKALFENAGFRVKTIHTAPLHLLEPRRLIQDEGFFRALKFVFNVMRTPEARRRVRGMRGVFRKYAGHLSAVMMVLEKPAG</sequence>
<comment type="caution">
    <text evidence="2">The sequence shown here is derived from an EMBL/GenBank/DDBJ whole genome shotgun (WGS) entry which is preliminary data.</text>
</comment>
<keyword evidence="2" id="KW-0808">Transferase</keyword>
<dbReference type="InterPro" id="IPR041698">
    <property type="entry name" value="Methyltransf_25"/>
</dbReference>
<protein>
    <submittedName>
        <fullName evidence="2">SAM-dependent methyltransferase</fullName>
    </submittedName>
</protein>
<evidence type="ECO:0000313" key="2">
    <source>
        <dbReference type="EMBL" id="OAM90362.1"/>
    </source>
</evidence>
<keyword evidence="3" id="KW-1185">Reference proteome</keyword>
<organism evidence="2 3">
    <name type="scientific">Termitidicoccus mucosus</name>
    <dbReference type="NCBI Taxonomy" id="1184151"/>
    <lineage>
        <taxon>Bacteria</taxon>
        <taxon>Pseudomonadati</taxon>
        <taxon>Verrucomicrobiota</taxon>
        <taxon>Opitutia</taxon>
        <taxon>Opitutales</taxon>
        <taxon>Opitutaceae</taxon>
        <taxon>Termitidicoccus</taxon>
    </lineage>
</organism>
<dbReference type="Proteomes" id="UP000078486">
    <property type="component" value="Unassembled WGS sequence"/>
</dbReference>
<dbReference type="GO" id="GO:0032259">
    <property type="term" value="P:methylation"/>
    <property type="evidence" value="ECO:0007669"/>
    <property type="project" value="UniProtKB-KW"/>
</dbReference>
<dbReference type="AlphaFoldDB" id="A0A178IKF8"/>
<dbReference type="OrthoDB" id="9760689at2"/>
<dbReference type="EMBL" id="LRRQ01000060">
    <property type="protein sequence ID" value="OAM90362.1"/>
    <property type="molecule type" value="Genomic_DNA"/>
</dbReference>
<gene>
    <name evidence="2" type="ORF">AW736_00630</name>
</gene>
<dbReference type="CDD" id="cd02440">
    <property type="entry name" value="AdoMet_MTases"/>
    <property type="match status" value="1"/>
</dbReference>
<evidence type="ECO:0000259" key="1">
    <source>
        <dbReference type="Pfam" id="PF13649"/>
    </source>
</evidence>
<dbReference type="STRING" id="1184151.AW736_00630"/>
<evidence type="ECO:0000313" key="3">
    <source>
        <dbReference type="Proteomes" id="UP000078486"/>
    </source>
</evidence>
<dbReference type="GO" id="GO:0008168">
    <property type="term" value="F:methyltransferase activity"/>
    <property type="evidence" value="ECO:0007669"/>
    <property type="project" value="UniProtKB-KW"/>
</dbReference>
<dbReference type="RefSeq" id="WP_068769714.1">
    <property type="nucleotide sequence ID" value="NZ_CP109796.1"/>
</dbReference>
<dbReference type="InterPro" id="IPR029063">
    <property type="entry name" value="SAM-dependent_MTases_sf"/>
</dbReference>
<dbReference type="Gene3D" id="3.40.50.150">
    <property type="entry name" value="Vaccinia Virus protein VP39"/>
    <property type="match status" value="1"/>
</dbReference>
<dbReference type="SUPFAM" id="SSF53335">
    <property type="entry name" value="S-adenosyl-L-methionine-dependent methyltransferases"/>
    <property type="match status" value="1"/>
</dbReference>
<keyword evidence="2" id="KW-0489">Methyltransferase</keyword>